<evidence type="ECO:0000313" key="1">
    <source>
        <dbReference type="EMBL" id="MPN09895.1"/>
    </source>
</evidence>
<sequence length="116" mass="13444">MVSVFVQGKSLRVAVRALPDRLEALLGRNGFAEMFPGYMKDTECNIFSSDNRSVISVMVQMRQNLEGELFDIWEITDEVFVSLEDHYLDYLIGGQISKQRGKMYVSARELLEQFYY</sequence>
<gene>
    <name evidence="1" type="ORF">SDC9_157188</name>
</gene>
<accession>A0A645F6A9</accession>
<dbReference type="EMBL" id="VSSQ01056026">
    <property type="protein sequence ID" value="MPN09895.1"/>
    <property type="molecule type" value="Genomic_DNA"/>
</dbReference>
<proteinExistence type="predicted"/>
<protein>
    <submittedName>
        <fullName evidence="1">Uncharacterized protein</fullName>
    </submittedName>
</protein>
<organism evidence="1">
    <name type="scientific">bioreactor metagenome</name>
    <dbReference type="NCBI Taxonomy" id="1076179"/>
    <lineage>
        <taxon>unclassified sequences</taxon>
        <taxon>metagenomes</taxon>
        <taxon>ecological metagenomes</taxon>
    </lineage>
</organism>
<name>A0A645F6A9_9ZZZZ</name>
<comment type="caution">
    <text evidence="1">The sequence shown here is derived from an EMBL/GenBank/DDBJ whole genome shotgun (WGS) entry which is preliminary data.</text>
</comment>
<dbReference type="AlphaFoldDB" id="A0A645F6A9"/>
<reference evidence="1" key="1">
    <citation type="submission" date="2019-08" db="EMBL/GenBank/DDBJ databases">
        <authorList>
            <person name="Kucharzyk K."/>
            <person name="Murdoch R.W."/>
            <person name="Higgins S."/>
            <person name="Loffler F."/>
        </authorList>
    </citation>
    <scope>NUCLEOTIDE SEQUENCE</scope>
</reference>